<feature type="transmembrane region" description="Helical" evidence="7">
    <location>
        <begin position="238"/>
        <end position="258"/>
    </location>
</feature>
<dbReference type="GO" id="GO:0005886">
    <property type="term" value="C:plasma membrane"/>
    <property type="evidence" value="ECO:0007669"/>
    <property type="project" value="UniProtKB-SubCell"/>
</dbReference>
<name>A0A931HYT8_9HYPH</name>
<evidence type="ECO:0000256" key="7">
    <source>
        <dbReference type="RuleBase" id="RU363032"/>
    </source>
</evidence>
<dbReference type="InterPro" id="IPR000515">
    <property type="entry name" value="MetI-like"/>
</dbReference>
<feature type="domain" description="ABC transmembrane type-1" evidence="8">
    <location>
        <begin position="82"/>
        <end position="262"/>
    </location>
</feature>
<dbReference type="InterPro" id="IPR035906">
    <property type="entry name" value="MetI-like_sf"/>
</dbReference>
<evidence type="ECO:0000256" key="3">
    <source>
        <dbReference type="ARBA" id="ARBA00022475"/>
    </source>
</evidence>
<feature type="transmembrane region" description="Helical" evidence="7">
    <location>
        <begin position="89"/>
        <end position="108"/>
    </location>
</feature>
<comment type="caution">
    <text evidence="9">The sequence shown here is derived from an EMBL/GenBank/DDBJ whole genome shotgun (WGS) entry which is preliminary data.</text>
</comment>
<comment type="similarity">
    <text evidence="7">Belongs to the binding-protein-dependent transport system permease family.</text>
</comment>
<dbReference type="SUPFAM" id="SSF161098">
    <property type="entry name" value="MetI-like"/>
    <property type="match status" value="1"/>
</dbReference>
<dbReference type="PROSITE" id="PS50928">
    <property type="entry name" value="ABC_TM1"/>
    <property type="match status" value="1"/>
</dbReference>
<keyword evidence="3" id="KW-1003">Cell membrane</keyword>
<dbReference type="EMBL" id="JADZLT010000037">
    <property type="protein sequence ID" value="MBH0236487.1"/>
    <property type="molecule type" value="Genomic_DNA"/>
</dbReference>
<evidence type="ECO:0000256" key="6">
    <source>
        <dbReference type="ARBA" id="ARBA00023136"/>
    </source>
</evidence>
<dbReference type="Pfam" id="PF00528">
    <property type="entry name" value="BPD_transp_1"/>
    <property type="match status" value="1"/>
</dbReference>
<dbReference type="PANTHER" id="PTHR30151:SF25">
    <property type="entry name" value="TAURINE TRANSPORT SYSTEM PERMEASE PROTEIN TAUC"/>
    <property type="match status" value="1"/>
</dbReference>
<comment type="subcellular location">
    <subcellularLocation>
        <location evidence="1 7">Cell membrane</location>
        <topology evidence="1 7">Multi-pass membrane protein</topology>
    </subcellularLocation>
</comment>
<protein>
    <submittedName>
        <fullName evidence="9">ABC transporter permease</fullName>
    </submittedName>
</protein>
<evidence type="ECO:0000313" key="10">
    <source>
        <dbReference type="Proteomes" id="UP000631694"/>
    </source>
</evidence>
<keyword evidence="10" id="KW-1185">Reference proteome</keyword>
<accession>A0A931HYT8</accession>
<keyword evidence="2 7" id="KW-0813">Transport</keyword>
<proteinExistence type="inferred from homology"/>
<sequence>MTIASTDPGSYRRRGGLFEPAPWQASAAVNVGTALLLPLAVLLLWFAAVHFAWVSPLILPPPGMVVETAAGMFASGQIFSEVAISLGRIAAGLAIGGGLGIVLGIAMGRSETVEAYLGPTIRAIWLVPALGWLPFLMLFLGVGEGLKFAMIAKTCFMPLMVTAYEGTKAMPRRYLEVARVLELPRWTVLSKVIIPAALPSMFAGLRLAVSKGWQALVVVELIASSSGIGYLMNWGRKLFYLDIVIVTMIVIGIVGWLLDFLMQRVETRLTTWQTRSAG</sequence>
<dbReference type="GO" id="GO:0055085">
    <property type="term" value="P:transmembrane transport"/>
    <property type="evidence" value="ECO:0007669"/>
    <property type="project" value="InterPro"/>
</dbReference>
<reference evidence="9" key="1">
    <citation type="submission" date="2020-12" db="EMBL/GenBank/DDBJ databases">
        <title>Methylobrevis albus sp. nov., isolated from fresh water lack sediment.</title>
        <authorList>
            <person name="Zou Q."/>
        </authorList>
    </citation>
    <scope>NUCLEOTIDE SEQUENCE</scope>
    <source>
        <strain evidence="9">L22</strain>
    </source>
</reference>
<dbReference type="Gene3D" id="1.10.3720.10">
    <property type="entry name" value="MetI-like"/>
    <property type="match status" value="1"/>
</dbReference>
<feature type="transmembrane region" description="Helical" evidence="7">
    <location>
        <begin position="213"/>
        <end position="231"/>
    </location>
</feature>
<keyword evidence="6 7" id="KW-0472">Membrane</keyword>
<keyword evidence="4 7" id="KW-0812">Transmembrane</keyword>
<keyword evidence="5 7" id="KW-1133">Transmembrane helix</keyword>
<evidence type="ECO:0000259" key="8">
    <source>
        <dbReference type="PROSITE" id="PS50928"/>
    </source>
</evidence>
<dbReference type="RefSeq" id="WP_197309591.1">
    <property type="nucleotide sequence ID" value="NZ_JADZLT010000037.1"/>
</dbReference>
<evidence type="ECO:0000256" key="1">
    <source>
        <dbReference type="ARBA" id="ARBA00004651"/>
    </source>
</evidence>
<evidence type="ECO:0000256" key="4">
    <source>
        <dbReference type="ARBA" id="ARBA00022692"/>
    </source>
</evidence>
<dbReference type="Proteomes" id="UP000631694">
    <property type="component" value="Unassembled WGS sequence"/>
</dbReference>
<evidence type="ECO:0000256" key="2">
    <source>
        <dbReference type="ARBA" id="ARBA00022448"/>
    </source>
</evidence>
<dbReference type="GO" id="GO:0010438">
    <property type="term" value="P:cellular response to sulfur starvation"/>
    <property type="evidence" value="ECO:0007669"/>
    <property type="project" value="TreeGrafter"/>
</dbReference>
<dbReference type="CDD" id="cd06261">
    <property type="entry name" value="TM_PBP2"/>
    <property type="match status" value="1"/>
</dbReference>
<dbReference type="PANTHER" id="PTHR30151">
    <property type="entry name" value="ALKANE SULFONATE ABC TRANSPORTER-RELATED, MEMBRANE SUBUNIT"/>
    <property type="match status" value="1"/>
</dbReference>
<gene>
    <name evidence="9" type="ORF">I5731_01510</name>
</gene>
<feature type="transmembrane region" description="Helical" evidence="7">
    <location>
        <begin position="120"/>
        <end position="142"/>
    </location>
</feature>
<dbReference type="AlphaFoldDB" id="A0A931HYT8"/>
<evidence type="ECO:0000256" key="5">
    <source>
        <dbReference type="ARBA" id="ARBA00022989"/>
    </source>
</evidence>
<organism evidence="9 10">
    <name type="scientific">Methylobrevis albus</name>
    <dbReference type="NCBI Taxonomy" id="2793297"/>
    <lineage>
        <taxon>Bacteria</taxon>
        <taxon>Pseudomonadati</taxon>
        <taxon>Pseudomonadota</taxon>
        <taxon>Alphaproteobacteria</taxon>
        <taxon>Hyphomicrobiales</taxon>
        <taxon>Pleomorphomonadaceae</taxon>
        <taxon>Methylobrevis</taxon>
    </lineage>
</organism>
<feature type="transmembrane region" description="Helical" evidence="7">
    <location>
        <begin position="34"/>
        <end position="54"/>
    </location>
</feature>
<evidence type="ECO:0000313" key="9">
    <source>
        <dbReference type="EMBL" id="MBH0236487.1"/>
    </source>
</evidence>